<name>A0A9P5T8U8_9AGAM</name>
<evidence type="ECO:0000313" key="19">
    <source>
        <dbReference type="EMBL" id="KAF8479258.1"/>
    </source>
</evidence>
<evidence type="ECO:0000256" key="12">
    <source>
        <dbReference type="ARBA" id="ARBA00023295"/>
    </source>
</evidence>
<feature type="active site" description="Nucleophile" evidence="13">
    <location>
        <position position="221"/>
    </location>
</feature>
<evidence type="ECO:0000256" key="5">
    <source>
        <dbReference type="ARBA" id="ARBA00022723"/>
    </source>
</evidence>
<evidence type="ECO:0000256" key="13">
    <source>
        <dbReference type="PIRSR" id="PIRSR001024-1"/>
    </source>
</evidence>
<dbReference type="GO" id="GO:0004556">
    <property type="term" value="F:alpha-amylase activity"/>
    <property type="evidence" value="ECO:0007669"/>
    <property type="project" value="UniProtKB-EC"/>
</dbReference>
<comment type="catalytic activity">
    <reaction evidence="1">
        <text>Endohydrolysis of (1-&gt;4)-alpha-D-glucosidic linkages in polysaccharides containing three or more (1-&gt;4)-alpha-linked D-glucose units.</text>
        <dbReference type="EC" id="3.2.1.1"/>
    </reaction>
</comment>
<feature type="signal peptide" evidence="17">
    <location>
        <begin position="1"/>
        <end position="18"/>
    </location>
</feature>
<evidence type="ECO:0000256" key="7">
    <source>
        <dbReference type="ARBA" id="ARBA00022801"/>
    </source>
</evidence>
<feature type="binding site" evidence="16">
    <location>
        <position position="360"/>
    </location>
    <ligand>
        <name>substrate</name>
    </ligand>
</feature>
<dbReference type="InterPro" id="IPR013777">
    <property type="entry name" value="A-amylase-like"/>
</dbReference>
<evidence type="ECO:0000256" key="6">
    <source>
        <dbReference type="ARBA" id="ARBA00022729"/>
    </source>
</evidence>
<keyword evidence="6 17" id="KW-0732">Signal</keyword>
<feature type="binding site" evidence="16">
    <location>
        <position position="102"/>
    </location>
    <ligand>
        <name>substrate</name>
    </ligand>
</feature>
<dbReference type="AlphaFoldDB" id="A0A9P5T8U8"/>
<dbReference type="EC" id="3.2.1.1" evidence="4"/>
<keyword evidence="10" id="KW-0325">Glycoprotein</keyword>
<keyword evidence="9 15" id="KW-1015">Disulfide bond</keyword>
<evidence type="ECO:0000256" key="4">
    <source>
        <dbReference type="ARBA" id="ARBA00012595"/>
    </source>
</evidence>
<dbReference type="SMART" id="SM00642">
    <property type="entry name" value="Aamy"/>
    <property type="match status" value="1"/>
</dbReference>
<evidence type="ECO:0000256" key="10">
    <source>
        <dbReference type="ARBA" id="ARBA00023180"/>
    </source>
</evidence>
<dbReference type="Pfam" id="PF09260">
    <property type="entry name" value="A_amylase_dom_C"/>
    <property type="match status" value="1"/>
</dbReference>
<dbReference type="EMBL" id="WHVB01000010">
    <property type="protein sequence ID" value="KAF8479258.1"/>
    <property type="molecule type" value="Genomic_DNA"/>
</dbReference>
<dbReference type="InterPro" id="IPR015340">
    <property type="entry name" value="A_amylase_C_dom"/>
</dbReference>
<dbReference type="GO" id="GO:0005509">
    <property type="term" value="F:calcium ion binding"/>
    <property type="evidence" value="ECO:0007669"/>
    <property type="project" value="InterPro"/>
</dbReference>
<evidence type="ECO:0000256" key="2">
    <source>
        <dbReference type="ARBA" id="ARBA00001913"/>
    </source>
</evidence>
<dbReference type="FunFam" id="3.20.20.80:FF:000120">
    <property type="entry name" value="Alpha-amylase A"/>
    <property type="match status" value="1"/>
</dbReference>
<dbReference type="PIRSF" id="PIRSF001024">
    <property type="entry name" value="Alph-amyl_fung"/>
    <property type="match status" value="1"/>
</dbReference>
<organism evidence="19 20">
    <name type="scientific">Russula ochroleuca</name>
    <dbReference type="NCBI Taxonomy" id="152965"/>
    <lineage>
        <taxon>Eukaryota</taxon>
        <taxon>Fungi</taxon>
        <taxon>Dikarya</taxon>
        <taxon>Basidiomycota</taxon>
        <taxon>Agaricomycotina</taxon>
        <taxon>Agaricomycetes</taxon>
        <taxon>Russulales</taxon>
        <taxon>Russulaceae</taxon>
        <taxon>Russula</taxon>
    </lineage>
</organism>
<evidence type="ECO:0000256" key="16">
    <source>
        <dbReference type="PIRSR" id="PIRSR001024-5"/>
    </source>
</evidence>
<dbReference type="CDD" id="cd11319">
    <property type="entry name" value="AmyAc_euk_AmyA"/>
    <property type="match status" value="1"/>
</dbReference>
<feature type="binding site" evidence="16">
    <location>
        <position position="313"/>
    </location>
    <ligand>
        <name>substrate</name>
    </ligand>
</feature>
<evidence type="ECO:0000259" key="18">
    <source>
        <dbReference type="SMART" id="SM00642"/>
    </source>
</evidence>
<evidence type="ECO:0000256" key="14">
    <source>
        <dbReference type="PIRSR" id="PIRSR001024-2"/>
    </source>
</evidence>
<keyword evidence="12" id="KW-0326">Glycosidase</keyword>
<evidence type="ECO:0000256" key="8">
    <source>
        <dbReference type="ARBA" id="ARBA00022837"/>
    </source>
</evidence>
<dbReference type="InterPro" id="IPR006047">
    <property type="entry name" value="GH13_cat_dom"/>
</dbReference>
<feature type="site" description="Transition state stabilizer" evidence="14">
    <location>
        <position position="313"/>
    </location>
</feature>
<sequence length="521" mass="57637">MFHLILLVSIKFIGFTLAATADQWRGRSIYQVITDRYALPEGADTNACNVTAQTWCGGTWRTIQDNLDYIQNAGFTAIWISPVSQNYEGPRTTYGDPYHGYWIADASQLNTRFGTSDDLKALSAELHRRGMYLMVDIVANNVMSTSITTNFSTYMFKDPSQYHPYCPIDWNNLTSIQNCWLGDTSVPLPDVNTQDPTVASTYGSWIQNLVQEYDIDGLRIDGAKHVQASFWPSFCESAGVFCMGEVMDTNITLTSSYQQAMDSILNYPLYYAIVQGFTIPGPGNMSDVSTVMGQIQNSFKDPTILGNFLENQDVPRWHSVSVDPQSLMNAMVLTFMSDGIPILYYGQEQYVDGSGDPYNRGPLWTTGYQKTPAYNLTATLNKLRNYLVNNTTWAQSRTQVLHMTSQGLAIMKGNVVTIVTNIGSPPQNTSMYAYTPWPNSFSSNDILSCKQWAVGSNGSVEVEYSKGGTPIILVPDDILEASGLCRVAGDSSTSDVSNGGRLRINVPIAVTFLGVLLLLIM</sequence>
<dbReference type="Pfam" id="PF00128">
    <property type="entry name" value="Alpha-amylase"/>
    <property type="match status" value="1"/>
</dbReference>
<evidence type="ECO:0000256" key="17">
    <source>
        <dbReference type="SAM" id="SignalP"/>
    </source>
</evidence>
<keyword evidence="5" id="KW-0479">Metal-binding</keyword>
<evidence type="ECO:0000256" key="11">
    <source>
        <dbReference type="ARBA" id="ARBA00023277"/>
    </source>
</evidence>
<dbReference type="InterPro" id="IPR017853">
    <property type="entry name" value="GH"/>
</dbReference>
<keyword evidence="8" id="KW-0106">Calcium</keyword>
<evidence type="ECO:0000256" key="3">
    <source>
        <dbReference type="ARBA" id="ARBA00008061"/>
    </source>
</evidence>
<protein>
    <recommendedName>
        <fullName evidence="4">alpha-amylase</fullName>
        <ecNumber evidence="4">3.2.1.1</ecNumber>
    </recommendedName>
</protein>
<proteinExistence type="inferred from homology"/>
<feature type="active site" description="Proton donor" evidence="13">
    <location>
        <position position="245"/>
    </location>
</feature>
<feature type="chain" id="PRO_5040124604" description="alpha-amylase" evidence="17">
    <location>
        <begin position="19"/>
        <end position="521"/>
    </location>
</feature>
<dbReference type="SUPFAM" id="SSF51445">
    <property type="entry name" value="(Trans)glycosidases"/>
    <property type="match status" value="1"/>
</dbReference>
<evidence type="ECO:0000256" key="1">
    <source>
        <dbReference type="ARBA" id="ARBA00000548"/>
    </source>
</evidence>
<feature type="domain" description="Glycosyl hydrolase family 13 catalytic" evidence="18">
    <location>
        <begin position="31"/>
        <end position="384"/>
    </location>
</feature>
<reference evidence="19" key="1">
    <citation type="submission" date="2019-10" db="EMBL/GenBank/DDBJ databases">
        <authorList>
            <consortium name="DOE Joint Genome Institute"/>
            <person name="Kuo A."/>
            <person name="Miyauchi S."/>
            <person name="Kiss E."/>
            <person name="Drula E."/>
            <person name="Kohler A."/>
            <person name="Sanchez-Garcia M."/>
            <person name="Andreopoulos B."/>
            <person name="Barry K.W."/>
            <person name="Bonito G."/>
            <person name="Buee M."/>
            <person name="Carver A."/>
            <person name="Chen C."/>
            <person name="Cichocki N."/>
            <person name="Clum A."/>
            <person name="Culley D."/>
            <person name="Crous P.W."/>
            <person name="Fauchery L."/>
            <person name="Girlanda M."/>
            <person name="Hayes R."/>
            <person name="Keri Z."/>
            <person name="LaButti K."/>
            <person name="Lipzen A."/>
            <person name="Lombard V."/>
            <person name="Magnuson J."/>
            <person name="Maillard F."/>
            <person name="Morin E."/>
            <person name="Murat C."/>
            <person name="Nolan M."/>
            <person name="Ohm R."/>
            <person name="Pangilinan J."/>
            <person name="Pereira M."/>
            <person name="Perotto S."/>
            <person name="Peter M."/>
            <person name="Riley R."/>
            <person name="Sitrit Y."/>
            <person name="Stielow B."/>
            <person name="Szollosi G."/>
            <person name="Zifcakova L."/>
            <person name="Stursova M."/>
            <person name="Spatafora J.W."/>
            <person name="Tedersoo L."/>
            <person name="Vaario L.-M."/>
            <person name="Yamada A."/>
            <person name="Yan M."/>
            <person name="Wang P."/>
            <person name="Xu J."/>
            <person name="Bruns T."/>
            <person name="Baldrian P."/>
            <person name="Vilgalys R."/>
            <person name="Henrissat B."/>
            <person name="Grigoriev I.V."/>
            <person name="Hibbett D."/>
            <person name="Nagy L.G."/>
            <person name="Martin F.M."/>
        </authorList>
    </citation>
    <scope>NUCLEOTIDE SEQUENCE</scope>
    <source>
        <strain evidence="19">Prilba</strain>
    </source>
</reference>
<reference evidence="19" key="2">
    <citation type="journal article" date="2020" name="Nat. Commun.">
        <title>Large-scale genome sequencing of mycorrhizal fungi provides insights into the early evolution of symbiotic traits.</title>
        <authorList>
            <person name="Miyauchi S."/>
            <person name="Kiss E."/>
            <person name="Kuo A."/>
            <person name="Drula E."/>
            <person name="Kohler A."/>
            <person name="Sanchez-Garcia M."/>
            <person name="Morin E."/>
            <person name="Andreopoulos B."/>
            <person name="Barry K.W."/>
            <person name="Bonito G."/>
            <person name="Buee M."/>
            <person name="Carver A."/>
            <person name="Chen C."/>
            <person name="Cichocki N."/>
            <person name="Clum A."/>
            <person name="Culley D."/>
            <person name="Crous P.W."/>
            <person name="Fauchery L."/>
            <person name="Girlanda M."/>
            <person name="Hayes R.D."/>
            <person name="Keri Z."/>
            <person name="LaButti K."/>
            <person name="Lipzen A."/>
            <person name="Lombard V."/>
            <person name="Magnuson J."/>
            <person name="Maillard F."/>
            <person name="Murat C."/>
            <person name="Nolan M."/>
            <person name="Ohm R.A."/>
            <person name="Pangilinan J."/>
            <person name="Pereira M.F."/>
            <person name="Perotto S."/>
            <person name="Peter M."/>
            <person name="Pfister S."/>
            <person name="Riley R."/>
            <person name="Sitrit Y."/>
            <person name="Stielow J.B."/>
            <person name="Szollosi G."/>
            <person name="Zifcakova L."/>
            <person name="Stursova M."/>
            <person name="Spatafora J.W."/>
            <person name="Tedersoo L."/>
            <person name="Vaario L.M."/>
            <person name="Yamada A."/>
            <person name="Yan M."/>
            <person name="Wang P."/>
            <person name="Xu J."/>
            <person name="Bruns T."/>
            <person name="Baldrian P."/>
            <person name="Vilgalys R."/>
            <person name="Dunand C."/>
            <person name="Henrissat B."/>
            <person name="Grigoriev I.V."/>
            <person name="Hibbett D."/>
            <person name="Nagy L.G."/>
            <person name="Martin F.M."/>
        </authorList>
    </citation>
    <scope>NUCLEOTIDE SEQUENCE</scope>
    <source>
        <strain evidence="19">Prilba</strain>
    </source>
</reference>
<dbReference type="PANTHER" id="PTHR10357">
    <property type="entry name" value="ALPHA-AMYLASE FAMILY MEMBER"/>
    <property type="match status" value="1"/>
</dbReference>
<dbReference type="PANTHER" id="PTHR10357:SF215">
    <property type="entry name" value="ALPHA-AMYLASE 1"/>
    <property type="match status" value="1"/>
</dbReference>
<accession>A0A9P5T8U8</accession>
<keyword evidence="20" id="KW-1185">Reference proteome</keyword>
<comment type="caution">
    <text evidence="19">The sequence shown here is derived from an EMBL/GenBank/DDBJ whole genome shotgun (WGS) entry which is preliminary data.</text>
</comment>
<dbReference type="Gene3D" id="3.20.20.80">
    <property type="entry name" value="Glycosidases"/>
    <property type="match status" value="1"/>
</dbReference>
<evidence type="ECO:0000313" key="20">
    <source>
        <dbReference type="Proteomes" id="UP000759537"/>
    </source>
</evidence>
<feature type="binding site" evidence="16">
    <location>
        <position position="53"/>
    </location>
    <ligand>
        <name>substrate</name>
    </ligand>
</feature>
<feature type="disulfide bond" evidence="15">
    <location>
        <begin position="166"/>
        <end position="179"/>
    </location>
</feature>
<dbReference type="GO" id="GO:0016052">
    <property type="term" value="P:carbohydrate catabolic process"/>
    <property type="evidence" value="ECO:0007669"/>
    <property type="project" value="InterPro"/>
</dbReference>
<keyword evidence="11" id="KW-0119">Carbohydrate metabolism</keyword>
<feature type="disulfide bond" evidence="15">
    <location>
        <begin position="449"/>
        <end position="485"/>
    </location>
</feature>
<dbReference type="SUPFAM" id="SSF51011">
    <property type="entry name" value="Glycosyl hydrolase domain"/>
    <property type="match status" value="1"/>
</dbReference>
<dbReference type="Proteomes" id="UP000759537">
    <property type="component" value="Unassembled WGS sequence"/>
</dbReference>
<comment type="similarity">
    <text evidence="3">Belongs to the glycosyl hydrolase 13 family.</text>
</comment>
<dbReference type="InterPro" id="IPR013780">
    <property type="entry name" value="Glyco_hydro_b"/>
</dbReference>
<evidence type="ECO:0000256" key="15">
    <source>
        <dbReference type="PIRSR" id="PIRSR001024-4"/>
    </source>
</evidence>
<feature type="binding site" evidence="16">
    <location>
        <position position="219"/>
    </location>
    <ligand>
        <name>substrate</name>
    </ligand>
</feature>
<evidence type="ECO:0000256" key="9">
    <source>
        <dbReference type="ARBA" id="ARBA00023157"/>
    </source>
</evidence>
<comment type="cofactor">
    <cofactor evidence="2">
        <name>Ca(2+)</name>
        <dbReference type="ChEBI" id="CHEBI:29108"/>
    </cofactor>
</comment>
<dbReference type="Gene3D" id="2.60.40.1180">
    <property type="entry name" value="Golgi alpha-mannosidase II"/>
    <property type="match status" value="1"/>
</dbReference>
<feature type="disulfide bond" evidence="15">
    <location>
        <begin position="48"/>
        <end position="56"/>
    </location>
</feature>
<gene>
    <name evidence="19" type="ORF">DFH94DRAFT_748738</name>
</gene>
<dbReference type="OrthoDB" id="204980at2759"/>
<keyword evidence="7 19" id="KW-0378">Hydrolase</keyword>